<feature type="region of interest" description="Disordered" evidence="1">
    <location>
        <begin position="504"/>
        <end position="553"/>
    </location>
</feature>
<feature type="compositionally biased region" description="Polar residues" evidence="1">
    <location>
        <begin position="382"/>
        <end position="394"/>
    </location>
</feature>
<dbReference type="OrthoDB" id="2280645at2759"/>
<name>A0A8H7EP62_9FUNG</name>
<feature type="region of interest" description="Disordered" evidence="1">
    <location>
        <begin position="198"/>
        <end position="223"/>
    </location>
</feature>
<feature type="compositionally biased region" description="Basic and acidic residues" evidence="1">
    <location>
        <begin position="116"/>
        <end position="125"/>
    </location>
</feature>
<feature type="compositionally biased region" description="Basic and acidic residues" evidence="1">
    <location>
        <begin position="1"/>
        <end position="10"/>
    </location>
</feature>
<sequence length="803" mass="89118">MNSDLLHSKIDAPSMSSLVEATGKDEHSASAVQTISGRGLNTGVLPKRPWSGYSLVNFTTKTTNSSNGHQRLIRSPKIRPKPNNMSTGTSTRPVTKRNLTESASLTGDDDSASISSKERQDDQRGLHTSVSLPTANHNLKIDNGTTANESYPEIDDLITMMKAHNVSDDNSIHGKYDLQPCRIPASFNFSFGDKPKSYPSNNASKSPSMIPSSSFSSSGNSTQTLPSFIPSSNFQFSFSANLIHDAVDITKHHTPRATTQPRRHSAIHTQHSARRLQRRVSDVPQSLSQTAYAVPVALEDHYHRRVANVQEEEQQQQESEHLMGNNQLKQGANVDLATRLPGNTFPESRFVHMQHRKILPLPTPRWRRKGASGVKRPVISEDNATTSSADLKQQQQHEDTPETHLPTQPQISPFRWQFESESNDLVLRYVPEPAEVDIWDMDKLLLSGTSVSSGSNQFSHLSSKDIGIDYEQIQGEINDVNYRDNAKKAKRSVANETAAAISDYEERKGASRRKDRKWRNPIEDKSMVSSSSSSSSSGVRFPEGTFDFSMDPPTEEKWKLLPKLEDLPRSTSSLGLTNVLRRTVPETRSLILPKSPTSIILTSDDMIKPNAADIAHEEESKPLATKSTSSNTARGKRAPNAHKKKKGKPPGAEKTEEDTEQIKRTGATAKSAQTTLAAATSSAGKRGKKANRKKKDEDQDTIPGGLLSSDVSLLQSADPYEWICLFCQYEIFCNGFEAARRKGGYHRRRRDRQRRLKEVEARRAPDTGSAITSDSEDERTHATADDKISDRQHRSLRRGNQAT</sequence>
<feature type="compositionally biased region" description="Polar residues" evidence="1">
    <location>
        <begin position="126"/>
        <end position="147"/>
    </location>
</feature>
<dbReference type="AlphaFoldDB" id="A0A8H7EP62"/>
<feature type="compositionally biased region" description="Polar residues" evidence="1">
    <location>
        <begin position="83"/>
        <end position="93"/>
    </location>
</feature>
<feature type="compositionally biased region" description="Basic residues" evidence="1">
    <location>
        <begin position="634"/>
        <end position="648"/>
    </location>
</feature>
<evidence type="ECO:0000313" key="3">
    <source>
        <dbReference type="Proteomes" id="UP000605846"/>
    </source>
</evidence>
<feature type="compositionally biased region" description="Basic and acidic residues" evidence="1">
    <location>
        <begin position="778"/>
        <end position="793"/>
    </location>
</feature>
<feature type="compositionally biased region" description="Basic residues" evidence="1">
    <location>
        <begin position="71"/>
        <end position="80"/>
    </location>
</feature>
<gene>
    <name evidence="2" type="ORF">EC973_001695</name>
</gene>
<feature type="region of interest" description="Disordered" evidence="1">
    <location>
        <begin position="61"/>
        <end position="147"/>
    </location>
</feature>
<protein>
    <submittedName>
        <fullName evidence="2">Uncharacterized protein</fullName>
    </submittedName>
</protein>
<feature type="region of interest" description="Disordered" evidence="1">
    <location>
        <begin position="742"/>
        <end position="803"/>
    </location>
</feature>
<keyword evidence="3" id="KW-1185">Reference proteome</keyword>
<feature type="compositionally biased region" description="Basic residues" evidence="1">
    <location>
        <begin position="742"/>
        <end position="755"/>
    </location>
</feature>
<feature type="region of interest" description="Disordered" evidence="1">
    <location>
        <begin position="1"/>
        <end position="32"/>
    </location>
</feature>
<comment type="caution">
    <text evidence="2">The sequence shown here is derived from an EMBL/GenBank/DDBJ whole genome shotgun (WGS) entry which is preliminary data.</text>
</comment>
<feature type="region of interest" description="Disordered" evidence="1">
    <location>
        <begin position="364"/>
        <end position="410"/>
    </location>
</feature>
<reference evidence="2" key="1">
    <citation type="submission" date="2020-01" db="EMBL/GenBank/DDBJ databases">
        <title>Genome Sequencing of Three Apophysomyces-Like Fungal Strains Confirms a Novel Fungal Genus in the Mucoromycota with divergent Burkholderia-like Endosymbiotic Bacteria.</title>
        <authorList>
            <person name="Stajich J.E."/>
            <person name="Macias A.M."/>
            <person name="Carter-House D."/>
            <person name="Lovett B."/>
            <person name="Kasson L.R."/>
            <person name="Berry K."/>
            <person name="Grigoriev I."/>
            <person name="Chang Y."/>
            <person name="Spatafora J."/>
            <person name="Kasson M.T."/>
        </authorList>
    </citation>
    <scope>NUCLEOTIDE SEQUENCE</scope>
    <source>
        <strain evidence="2">NRRL A-21654</strain>
    </source>
</reference>
<dbReference type="Proteomes" id="UP000605846">
    <property type="component" value="Unassembled WGS sequence"/>
</dbReference>
<feature type="compositionally biased region" description="Low complexity" evidence="1">
    <location>
        <begin position="667"/>
        <end position="684"/>
    </location>
</feature>
<organism evidence="2 3">
    <name type="scientific">Apophysomyces ossiformis</name>
    <dbReference type="NCBI Taxonomy" id="679940"/>
    <lineage>
        <taxon>Eukaryota</taxon>
        <taxon>Fungi</taxon>
        <taxon>Fungi incertae sedis</taxon>
        <taxon>Mucoromycota</taxon>
        <taxon>Mucoromycotina</taxon>
        <taxon>Mucoromycetes</taxon>
        <taxon>Mucorales</taxon>
        <taxon>Mucorineae</taxon>
        <taxon>Mucoraceae</taxon>
        <taxon>Apophysomyces</taxon>
    </lineage>
</organism>
<accession>A0A8H7EP62</accession>
<feature type="region of interest" description="Disordered" evidence="1">
    <location>
        <begin position="614"/>
        <end position="707"/>
    </location>
</feature>
<feature type="compositionally biased region" description="Low complexity" evidence="1">
    <location>
        <begin position="204"/>
        <end position="221"/>
    </location>
</feature>
<evidence type="ECO:0000313" key="2">
    <source>
        <dbReference type="EMBL" id="KAF7723782.1"/>
    </source>
</evidence>
<dbReference type="EMBL" id="JABAYA010000140">
    <property type="protein sequence ID" value="KAF7723782.1"/>
    <property type="molecule type" value="Genomic_DNA"/>
</dbReference>
<feature type="compositionally biased region" description="Basic and acidic residues" evidence="1">
    <location>
        <begin position="756"/>
        <end position="765"/>
    </location>
</feature>
<evidence type="ECO:0000256" key="1">
    <source>
        <dbReference type="SAM" id="MobiDB-lite"/>
    </source>
</evidence>
<proteinExistence type="predicted"/>